<evidence type="ECO:0000256" key="2">
    <source>
        <dbReference type="ARBA" id="ARBA00022553"/>
    </source>
</evidence>
<dbReference type="InterPro" id="IPR011993">
    <property type="entry name" value="PH-like_dom_sf"/>
</dbReference>
<dbReference type="InterPro" id="IPR050996">
    <property type="entry name" value="Docking_Protein_DOK"/>
</dbReference>
<dbReference type="SMART" id="SM01244">
    <property type="entry name" value="IRS"/>
    <property type="match status" value="1"/>
</dbReference>
<feature type="region of interest" description="Disordered" evidence="6">
    <location>
        <begin position="722"/>
        <end position="749"/>
    </location>
</feature>
<evidence type="ECO:0000259" key="7">
    <source>
        <dbReference type="PROSITE" id="PS51064"/>
    </source>
</evidence>
<sequence>MGCINSKKDVNDAHSNIFHVINLDDDGTERWSGQLEVSRTELTLYRKGKDPTTWPLKCLRRYGFNVDQFSFEAGRRCATGEGIYAFRCRRAEALFYTVQSYIQGRIYNDETTNPNDPYPIPVASNGPSVAARSVSQNNTATRSTGGGGGGQGQQGPAMQCTFVMNRTGMATSQSLSPNGTIHSNSNQSRSTDTLAMAMEGNYLEPTPNRTGTGAATAGGPTTVVQPHTITTRFQQGLRLSSVSSGPISPDITSPGSPNSMTNILEVTTLNPLPTSHTSGSVHQGVSNLYQEFPVKDTTALQHQLHLHHHHHHVHHPIGASNVVPPSASLPGGGILVRTSMDVPPQELAPAAAVAVTGTHNASSALLCDPSIVASTAVECGAGDLPPSTPDGLDPGRMYMNVNISASVGDGNANAMGGGPGGKTKKAAAFSSKSNSSLISISNFNNNNNTHHSTGSFDEGQYQNVRTPTSSGPTPGGCTTVVSAGGPGPAGNIFAQFHRLNSSSTVTGPDPTRFYENLEPGELKASLLRSAPRCSKPDIFSNVELPPVEHSEPCTPTATGTSVAAAAAAAVAAGAHVRKVNYIVLDLDQSSSSHNISGSTGSSGNGTGGVLSPTGSVPGVTLNGNGTPNGGILVGTGGSNGTGNGIIINNNNNNNTTVVNLNGVATTPLIGPGIGVGERGVVVGSVATVATVATGVGLLPPESPKKASLGYATIDFNKTVALSNSTTPSSELDSEGSRKTRHNSTVTPLARQSNSENLIPNSIPLVPIPINQCNTLFLPPA</sequence>
<feature type="region of interest" description="Disordered" evidence="6">
    <location>
        <begin position="124"/>
        <end position="155"/>
    </location>
</feature>
<dbReference type="GO" id="GO:0008543">
    <property type="term" value="P:fibroblast growth factor receptor signaling pathway"/>
    <property type="evidence" value="ECO:0007669"/>
    <property type="project" value="TreeGrafter"/>
</dbReference>
<dbReference type="AlphaFoldDB" id="A0A2M4BEN1"/>
<dbReference type="Gene3D" id="2.30.29.30">
    <property type="entry name" value="Pleckstrin-homology domain (PH domain)/Phosphotyrosine-binding domain (PTB)"/>
    <property type="match status" value="1"/>
</dbReference>
<feature type="compositionally biased region" description="Gly residues" evidence="6">
    <location>
        <begin position="144"/>
        <end position="153"/>
    </location>
</feature>
<dbReference type="PANTHER" id="PTHR21258:SF55">
    <property type="entry name" value="FI23523P1"/>
    <property type="match status" value="1"/>
</dbReference>
<feature type="compositionally biased region" description="Low complexity" evidence="6">
    <location>
        <begin position="464"/>
        <end position="477"/>
    </location>
</feature>
<name>A0A2M4BEN1_9DIPT</name>
<dbReference type="GO" id="GO:0005068">
    <property type="term" value="F:transmembrane receptor protein tyrosine kinase adaptor activity"/>
    <property type="evidence" value="ECO:0007669"/>
    <property type="project" value="TreeGrafter"/>
</dbReference>
<proteinExistence type="predicted"/>
<feature type="compositionally biased region" description="Low complexity" evidence="6">
    <location>
        <begin position="446"/>
        <end position="456"/>
    </location>
</feature>
<accession>A0A2M4BEN1</accession>
<organism evidence="8">
    <name type="scientific">Anopheles marajoara</name>
    <dbReference type="NCBI Taxonomy" id="58244"/>
    <lineage>
        <taxon>Eukaryota</taxon>
        <taxon>Metazoa</taxon>
        <taxon>Ecdysozoa</taxon>
        <taxon>Arthropoda</taxon>
        <taxon>Hexapoda</taxon>
        <taxon>Insecta</taxon>
        <taxon>Pterygota</taxon>
        <taxon>Neoptera</taxon>
        <taxon>Endopterygota</taxon>
        <taxon>Diptera</taxon>
        <taxon>Nematocera</taxon>
        <taxon>Culicoidea</taxon>
        <taxon>Culicidae</taxon>
        <taxon>Anophelinae</taxon>
        <taxon>Anopheles</taxon>
    </lineage>
</organism>
<feature type="region of interest" description="Disordered" evidence="6">
    <location>
        <begin position="240"/>
        <end position="259"/>
    </location>
</feature>
<feature type="compositionally biased region" description="Polar residues" evidence="6">
    <location>
        <begin position="133"/>
        <end position="143"/>
    </location>
</feature>
<dbReference type="GO" id="GO:0005104">
    <property type="term" value="F:fibroblast growth factor receptor binding"/>
    <property type="evidence" value="ECO:0007669"/>
    <property type="project" value="TreeGrafter"/>
</dbReference>
<keyword evidence="5" id="KW-0449">Lipoprotein</keyword>
<dbReference type="PROSITE" id="PS51064">
    <property type="entry name" value="IRS_PTB"/>
    <property type="match status" value="1"/>
</dbReference>
<evidence type="ECO:0000256" key="3">
    <source>
        <dbReference type="ARBA" id="ARBA00022707"/>
    </source>
</evidence>
<dbReference type="EMBL" id="GGFJ01002312">
    <property type="protein sequence ID" value="MBW51453.1"/>
    <property type="molecule type" value="Transcribed_RNA"/>
</dbReference>
<dbReference type="PANTHER" id="PTHR21258">
    <property type="entry name" value="DOCKING PROTEIN RELATED"/>
    <property type="match status" value="1"/>
</dbReference>
<keyword evidence="3" id="KW-0519">Myristate</keyword>
<dbReference type="Pfam" id="PF02174">
    <property type="entry name" value="IRS"/>
    <property type="match status" value="1"/>
</dbReference>
<feature type="region of interest" description="Disordered" evidence="6">
    <location>
        <begin position="446"/>
        <end position="477"/>
    </location>
</feature>
<keyword evidence="8" id="KW-0675">Receptor</keyword>
<dbReference type="InterPro" id="IPR002404">
    <property type="entry name" value="IRS_PTB"/>
</dbReference>
<evidence type="ECO:0000256" key="4">
    <source>
        <dbReference type="ARBA" id="ARBA00023136"/>
    </source>
</evidence>
<comment type="subcellular location">
    <subcellularLocation>
        <location evidence="1">Membrane</location>
    </subcellularLocation>
</comment>
<protein>
    <submittedName>
        <fullName evidence="8">Putative fibroblast growth factor receptor substrate 2 phosphotyrosine-binding domain protein</fullName>
    </submittedName>
</protein>
<feature type="region of interest" description="Disordered" evidence="6">
    <location>
        <begin position="592"/>
        <end position="623"/>
    </location>
</feature>
<dbReference type="InterPro" id="IPR038742">
    <property type="entry name" value="FRS2_PTB"/>
</dbReference>
<reference evidence="8" key="1">
    <citation type="submission" date="2018-01" db="EMBL/GenBank/DDBJ databases">
        <title>An insight into the sialome of Amazonian anophelines.</title>
        <authorList>
            <person name="Ribeiro J.M."/>
            <person name="Scarpassa V."/>
            <person name="Calvo E."/>
        </authorList>
    </citation>
    <scope>NUCLEOTIDE SEQUENCE</scope>
    <source>
        <tissue evidence="8">Salivary glands</tissue>
    </source>
</reference>
<evidence type="ECO:0000256" key="5">
    <source>
        <dbReference type="ARBA" id="ARBA00023288"/>
    </source>
</evidence>
<feature type="domain" description="IRS-type PTB" evidence="7">
    <location>
        <begin position="10"/>
        <end position="112"/>
    </location>
</feature>
<keyword evidence="4" id="KW-0472">Membrane</keyword>
<dbReference type="GO" id="GO:0005737">
    <property type="term" value="C:cytoplasm"/>
    <property type="evidence" value="ECO:0007669"/>
    <property type="project" value="TreeGrafter"/>
</dbReference>
<evidence type="ECO:0000256" key="1">
    <source>
        <dbReference type="ARBA" id="ARBA00004370"/>
    </source>
</evidence>
<dbReference type="SUPFAM" id="SSF50729">
    <property type="entry name" value="PH domain-like"/>
    <property type="match status" value="1"/>
</dbReference>
<dbReference type="SMART" id="SM00310">
    <property type="entry name" value="PTBI"/>
    <property type="match status" value="1"/>
</dbReference>
<evidence type="ECO:0000313" key="8">
    <source>
        <dbReference type="EMBL" id="MBW51453.1"/>
    </source>
</evidence>
<dbReference type="CDD" id="cd01202">
    <property type="entry name" value="PTB_FRS2"/>
    <property type="match status" value="1"/>
</dbReference>
<evidence type="ECO:0000256" key="6">
    <source>
        <dbReference type="SAM" id="MobiDB-lite"/>
    </source>
</evidence>
<dbReference type="GO" id="GO:0016020">
    <property type="term" value="C:membrane"/>
    <property type="evidence" value="ECO:0007669"/>
    <property type="project" value="UniProtKB-SubCell"/>
</dbReference>
<keyword evidence="2" id="KW-0597">Phosphoprotein</keyword>